<dbReference type="SUPFAM" id="SSF53448">
    <property type="entry name" value="Nucleotide-diphospho-sugar transferases"/>
    <property type="match status" value="1"/>
</dbReference>
<dbReference type="GO" id="GO:0016757">
    <property type="term" value="F:glycosyltransferase activity"/>
    <property type="evidence" value="ECO:0007669"/>
    <property type="project" value="UniProtKB-KW"/>
</dbReference>
<evidence type="ECO:0000256" key="8">
    <source>
        <dbReference type="SAM" id="Phobius"/>
    </source>
</evidence>
<keyword evidence="4 10" id="KW-0808">Transferase</keyword>
<dbReference type="KEGG" id="bgx:ESN35_01440"/>
<dbReference type="InterPro" id="IPR001173">
    <property type="entry name" value="Glyco_trans_2-like"/>
</dbReference>
<evidence type="ECO:0000256" key="7">
    <source>
        <dbReference type="ARBA" id="ARBA00023136"/>
    </source>
</evidence>
<dbReference type="GO" id="GO:0005886">
    <property type="term" value="C:plasma membrane"/>
    <property type="evidence" value="ECO:0007669"/>
    <property type="project" value="TreeGrafter"/>
</dbReference>
<evidence type="ECO:0000256" key="4">
    <source>
        <dbReference type="ARBA" id="ARBA00022679"/>
    </source>
</evidence>
<feature type="transmembrane region" description="Helical" evidence="8">
    <location>
        <begin position="283"/>
        <end position="310"/>
    </location>
</feature>
<keyword evidence="6 8" id="KW-1133">Transmembrane helix</keyword>
<dbReference type="InterPro" id="IPR050256">
    <property type="entry name" value="Glycosyltransferase_2"/>
</dbReference>
<evidence type="ECO:0000256" key="3">
    <source>
        <dbReference type="ARBA" id="ARBA00022676"/>
    </source>
</evidence>
<dbReference type="AlphaFoldDB" id="A0A4P6DQQ2"/>
<dbReference type="PANTHER" id="PTHR48090:SF1">
    <property type="entry name" value="PROPHAGE BACTOPRENOL GLUCOSYL TRANSFERASE HOMOLOG"/>
    <property type="match status" value="1"/>
</dbReference>
<reference evidence="10 11" key="1">
    <citation type="submission" date="2019-01" db="EMBL/GenBank/DDBJ databases">
        <title>Complete genome sequence of Bifidobacterium gallinarum CACC 514.</title>
        <authorList>
            <person name="Jung M."/>
        </authorList>
    </citation>
    <scope>NUCLEOTIDE SEQUENCE [LARGE SCALE GENOMIC DNA]</scope>
    <source>
        <strain evidence="10 11">CACC 514</strain>
    </source>
</reference>
<keyword evidence="5 8" id="KW-0812">Transmembrane</keyword>
<evidence type="ECO:0000256" key="1">
    <source>
        <dbReference type="ARBA" id="ARBA00004141"/>
    </source>
</evidence>
<gene>
    <name evidence="10" type="ORF">ESN35_01440</name>
</gene>
<proteinExistence type="inferred from homology"/>
<dbReference type="PANTHER" id="PTHR48090">
    <property type="entry name" value="UNDECAPRENYL-PHOSPHATE 4-DEOXY-4-FORMAMIDO-L-ARABINOSE TRANSFERASE-RELATED"/>
    <property type="match status" value="1"/>
</dbReference>
<keyword evidence="7 8" id="KW-0472">Membrane</keyword>
<dbReference type="Gene3D" id="3.90.550.10">
    <property type="entry name" value="Spore Coat Polysaccharide Biosynthesis Protein SpsA, Chain A"/>
    <property type="match status" value="1"/>
</dbReference>
<evidence type="ECO:0000256" key="2">
    <source>
        <dbReference type="ARBA" id="ARBA00006739"/>
    </source>
</evidence>
<feature type="transmembrane region" description="Helical" evidence="8">
    <location>
        <begin position="253"/>
        <end position="277"/>
    </location>
</feature>
<evidence type="ECO:0000313" key="11">
    <source>
        <dbReference type="Proteomes" id="UP000293589"/>
    </source>
</evidence>
<keyword evidence="3" id="KW-0328">Glycosyltransferase</keyword>
<evidence type="ECO:0000313" key="10">
    <source>
        <dbReference type="EMBL" id="QAY32251.1"/>
    </source>
</evidence>
<dbReference type="EMBL" id="CP035464">
    <property type="protein sequence ID" value="QAY32251.1"/>
    <property type="molecule type" value="Genomic_DNA"/>
</dbReference>
<feature type="domain" description="Glycosyltransferase 2-like" evidence="9">
    <location>
        <begin position="20"/>
        <end position="170"/>
    </location>
</feature>
<evidence type="ECO:0000256" key="6">
    <source>
        <dbReference type="ARBA" id="ARBA00022989"/>
    </source>
</evidence>
<dbReference type="CDD" id="cd04187">
    <property type="entry name" value="DPM1_like_bac"/>
    <property type="match status" value="1"/>
</dbReference>
<sequence>MNTIDEIHDMCQSTTPTIYFVLPCYNEAEGLQKTAETLEDKILSLIKREVINSNSRVLFVDDGSTDGTWKLIRQIHESNPSFFSGIKLSHNRGHQNALLAGLIEAFHSGCDAAISMDADLQDDVDACDEMIDQYVNHNKEIVFGVRSSRETDTWFKRSSAHLFYKIFHWMGAETIPDHADYRLMGKHALRALSQYQETNLFLRGIVPTLGFETSIVYYKRGIRYAGESKYPLKKMIAFAAEGITSFSTKPLKFVTATGLFSILIGIVMFVYVLVSIFSNHAVIGWGSIMCSLWIIGGCLMLSLGILGEYIGKVYMETKHRPRYFIETRC</sequence>
<protein>
    <submittedName>
        <fullName evidence="10">Glycosyltransferase</fullName>
    </submittedName>
</protein>
<evidence type="ECO:0000256" key="5">
    <source>
        <dbReference type="ARBA" id="ARBA00022692"/>
    </source>
</evidence>
<dbReference type="Proteomes" id="UP000293589">
    <property type="component" value="Chromosome"/>
</dbReference>
<dbReference type="Pfam" id="PF00535">
    <property type="entry name" value="Glycos_transf_2"/>
    <property type="match status" value="1"/>
</dbReference>
<comment type="similarity">
    <text evidence="2">Belongs to the glycosyltransferase 2 family.</text>
</comment>
<dbReference type="InterPro" id="IPR029044">
    <property type="entry name" value="Nucleotide-diphossugar_trans"/>
</dbReference>
<dbReference type="RefSeq" id="WP_129236789.1">
    <property type="nucleotide sequence ID" value="NZ_CP035464.1"/>
</dbReference>
<evidence type="ECO:0000259" key="9">
    <source>
        <dbReference type="Pfam" id="PF00535"/>
    </source>
</evidence>
<comment type="subcellular location">
    <subcellularLocation>
        <location evidence="1">Membrane</location>
        <topology evidence="1">Multi-pass membrane protein</topology>
    </subcellularLocation>
</comment>
<name>A0A4P6DQQ2_9BIFI</name>
<accession>A0A4P6DQQ2</accession>
<organism evidence="10 11">
    <name type="scientific">Bifidobacterium pullorum subsp. gallinarum</name>
    <dbReference type="NCBI Taxonomy" id="78344"/>
    <lineage>
        <taxon>Bacteria</taxon>
        <taxon>Bacillati</taxon>
        <taxon>Actinomycetota</taxon>
        <taxon>Actinomycetes</taxon>
        <taxon>Bifidobacteriales</taxon>
        <taxon>Bifidobacteriaceae</taxon>
        <taxon>Bifidobacterium</taxon>
    </lineage>
</organism>